<dbReference type="EMBL" id="KN834772">
    <property type="protein sequence ID" value="KIK61093.1"/>
    <property type="molecule type" value="Genomic_DNA"/>
</dbReference>
<accession>A0A0D0CXU6</accession>
<reference evidence="3 4" key="1">
    <citation type="submission" date="2014-04" db="EMBL/GenBank/DDBJ databases">
        <title>Evolutionary Origins and Diversification of the Mycorrhizal Mutualists.</title>
        <authorList>
            <consortium name="DOE Joint Genome Institute"/>
            <consortium name="Mycorrhizal Genomics Consortium"/>
            <person name="Kohler A."/>
            <person name="Kuo A."/>
            <person name="Nagy L.G."/>
            <person name="Floudas D."/>
            <person name="Copeland A."/>
            <person name="Barry K.W."/>
            <person name="Cichocki N."/>
            <person name="Veneault-Fourrey C."/>
            <person name="LaButti K."/>
            <person name="Lindquist E.A."/>
            <person name="Lipzen A."/>
            <person name="Lundell T."/>
            <person name="Morin E."/>
            <person name="Murat C."/>
            <person name="Riley R."/>
            <person name="Ohm R."/>
            <person name="Sun H."/>
            <person name="Tunlid A."/>
            <person name="Henrissat B."/>
            <person name="Grigoriev I.V."/>
            <person name="Hibbett D.S."/>
            <person name="Martin F."/>
        </authorList>
    </citation>
    <scope>NUCLEOTIDE SEQUENCE [LARGE SCALE GENOMIC DNA]</scope>
    <source>
        <strain evidence="3 4">FD-317 M1</strain>
    </source>
</reference>
<keyword evidence="1" id="KW-0812">Transmembrane</keyword>
<keyword evidence="1" id="KW-0472">Membrane</keyword>
<dbReference type="OrthoDB" id="2756178at2759"/>
<dbReference type="Pfam" id="PF20153">
    <property type="entry name" value="DUF6535"/>
    <property type="match status" value="1"/>
</dbReference>
<sequence>MKRVDLYDDEMSRAWKEDVDTLLVFAGLFSAAVTAFVIESYKWLNPSFNNVNNDLLRQIAMKQLDIVVSSSQTNFVPQAASVRINAVWFLSLIFSLSTVLLGILCKQWLREHRRDTPCSSSKEALELRQLRYDSLERWGVPALLASLPLILQAALVLFFYGVLDLLWSLNITVAAVCTAASVISVSIPFLTTILPAYYLLKYRAIAKFEDDVLLCPYKSSQSWLFYKLTTIVLQLFFHIKVTFQDWASSDLYLLRTHTENRLHSIFLLRGLRWIVKTFGDSMAMANHMFYCFQTLPVDVAAHASGNPDEPSRDAVYYEFFRHSAWDPDIGRFVAELFLRQINCQNANAPEYSFWVLASMDFIGDGQRPQLPTEFLQQIIGSIRCFCADNRITLLDVDPLMIVCKKLWSHPDPAIRHQSIVLIDDFQAWISRTPEELQRDFIPSFASSIKDIIYSEDERAPMSALILSEKGREFIKFLDRHLAAQEIDVDVYSLQEMPPMSWQEGKGKVARLSGLSTDFFDKASFDSRIRVTNEEPLDVSDTYTVA</sequence>
<organism evidence="3 4">
    <name type="scientific">Collybiopsis luxurians FD-317 M1</name>
    <dbReference type="NCBI Taxonomy" id="944289"/>
    <lineage>
        <taxon>Eukaryota</taxon>
        <taxon>Fungi</taxon>
        <taxon>Dikarya</taxon>
        <taxon>Basidiomycota</taxon>
        <taxon>Agaricomycotina</taxon>
        <taxon>Agaricomycetes</taxon>
        <taxon>Agaricomycetidae</taxon>
        <taxon>Agaricales</taxon>
        <taxon>Marasmiineae</taxon>
        <taxon>Omphalotaceae</taxon>
        <taxon>Collybiopsis</taxon>
        <taxon>Collybiopsis luxurians</taxon>
    </lineage>
</organism>
<evidence type="ECO:0000259" key="2">
    <source>
        <dbReference type="Pfam" id="PF20153"/>
    </source>
</evidence>
<feature type="transmembrane region" description="Helical" evidence="1">
    <location>
        <begin position="21"/>
        <end position="38"/>
    </location>
</feature>
<feature type="transmembrane region" description="Helical" evidence="1">
    <location>
        <begin position="138"/>
        <end position="163"/>
    </location>
</feature>
<protein>
    <recommendedName>
        <fullName evidence="2">DUF6535 domain-containing protein</fullName>
    </recommendedName>
</protein>
<keyword evidence="4" id="KW-1185">Reference proteome</keyword>
<feature type="transmembrane region" description="Helical" evidence="1">
    <location>
        <begin position="169"/>
        <end position="200"/>
    </location>
</feature>
<dbReference type="Proteomes" id="UP000053593">
    <property type="component" value="Unassembled WGS sequence"/>
</dbReference>
<gene>
    <name evidence="3" type="ORF">GYMLUDRAFT_199843</name>
</gene>
<evidence type="ECO:0000313" key="3">
    <source>
        <dbReference type="EMBL" id="KIK61093.1"/>
    </source>
</evidence>
<evidence type="ECO:0000256" key="1">
    <source>
        <dbReference type="SAM" id="Phobius"/>
    </source>
</evidence>
<evidence type="ECO:0000313" key="4">
    <source>
        <dbReference type="Proteomes" id="UP000053593"/>
    </source>
</evidence>
<dbReference type="HOGENOM" id="CLU_018688_4_1_1"/>
<dbReference type="InterPro" id="IPR045338">
    <property type="entry name" value="DUF6535"/>
</dbReference>
<keyword evidence="1" id="KW-1133">Transmembrane helix</keyword>
<name>A0A0D0CXU6_9AGAR</name>
<dbReference type="AlphaFoldDB" id="A0A0D0CXU6"/>
<proteinExistence type="predicted"/>
<feature type="domain" description="DUF6535" evidence="2">
    <location>
        <begin position="2"/>
        <end position="168"/>
    </location>
</feature>
<feature type="transmembrane region" description="Helical" evidence="1">
    <location>
        <begin position="86"/>
        <end position="105"/>
    </location>
</feature>